<keyword evidence="18" id="KW-1185">Reference proteome</keyword>
<dbReference type="CDD" id="cd00130">
    <property type="entry name" value="PAS"/>
    <property type="match status" value="1"/>
</dbReference>
<protein>
    <recommendedName>
        <fullName evidence="3">histidine kinase</fullName>
        <ecNumber evidence="3">2.7.13.3</ecNumber>
    </recommendedName>
</protein>
<keyword evidence="11" id="KW-0902">Two-component regulatory system</keyword>
<dbReference type="SMART" id="SM00388">
    <property type="entry name" value="HisKA"/>
    <property type="match status" value="1"/>
</dbReference>
<evidence type="ECO:0000256" key="9">
    <source>
        <dbReference type="ARBA" id="ARBA00022840"/>
    </source>
</evidence>
<dbReference type="Pfam" id="PF08447">
    <property type="entry name" value="PAS_3"/>
    <property type="match status" value="1"/>
</dbReference>
<dbReference type="CDD" id="cd00082">
    <property type="entry name" value="HisKA"/>
    <property type="match status" value="1"/>
</dbReference>
<dbReference type="Gene3D" id="1.10.287.130">
    <property type="match status" value="1"/>
</dbReference>
<dbReference type="SMART" id="SM00387">
    <property type="entry name" value="HATPase_c"/>
    <property type="match status" value="1"/>
</dbReference>
<dbReference type="InterPro" id="IPR000700">
    <property type="entry name" value="PAS-assoc_C"/>
</dbReference>
<organism evidence="17 18">
    <name type="scientific">Mucilaginibacter antarcticus</name>
    <dbReference type="NCBI Taxonomy" id="1855725"/>
    <lineage>
        <taxon>Bacteria</taxon>
        <taxon>Pseudomonadati</taxon>
        <taxon>Bacteroidota</taxon>
        <taxon>Sphingobacteriia</taxon>
        <taxon>Sphingobacteriales</taxon>
        <taxon>Sphingobacteriaceae</taxon>
        <taxon>Mucilaginibacter</taxon>
    </lineage>
</organism>
<dbReference type="Pfam" id="PF13188">
    <property type="entry name" value="PAS_8"/>
    <property type="match status" value="1"/>
</dbReference>
<evidence type="ECO:0000256" key="13">
    <source>
        <dbReference type="SAM" id="Coils"/>
    </source>
</evidence>
<comment type="caution">
    <text evidence="17">The sequence shown here is derived from an EMBL/GenBank/DDBJ whole genome shotgun (WGS) entry which is preliminary data.</text>
</comment>
<dbReference type="Pfam" id="PF02518">
    <property type="entry name" value="HATPase_c"/>
    <property type="match status" value="1"/>
</dbReference>
<keyword evidence="12" id="KW-0472">Membrane</keyword>
<keyword evidence="8" id="KW-0418">Kinase</keyword>
<evidence type="ECO:0000259" key="14">
    <source>
        <dbReference type="PROSITE" id="PS50109"/>
    </source>
</evidence>
<keyword evidence="9 17" id="KW-0067">ATP-binding</keyword>
<dbReference type="SMART" id="SM00091">
    <property type="entry name" value="PAS"/>
    <property type="match status" value="2"/>
</dbReference>
<comment type="subcellular location">
    <subcellularLocation>
        <location evidence="2">Membrane</location>
        <topology evidence="2">Multi-pass membrane protein</topology>
    </subcellularLocation>
</comment>
<dbReference type="EC" id="2.7.13.3" evidence="3"/>
<evidence type="ECO:0000259" key="15">
    <source>
        <dbReference type="PROSITE" id="PS50112"/>
    </source>
</evidence>
<dbReference type="PROSITE" id="PS50112">
    <property type="entry name" value="PAS"/>
    <property type="match status" value="1"/>
</dbReference>
<evidence type="ECO:0000256" key="2">
    <source>
        <dbReference type="ARBA" id="ARBA00004141"/>
    </source>
</evidence>
<keyword evidence="6" id="KW-0812">Transmembrane</keyword>
<dbReference type="InterPro" id="IPR050351">
    <property type="entry name" value="BphY/WalK/GraS-like"/>
</dbReference>
<keyword evidence="5" id="KW-0808">Transferase</keyword>
<dbReference type="PROSITE" id="PS50113">
    <property type="entry name" value="PAC"/>
    <property type="match status" value="1"/>
</dbReference>
<dbReference type="InterPro" id="IPR036890">
    <property type="entry name" value="HATPase_C_sf"/>
</dbReference>
<dbReference type="PANTHER" id="PTHR42878:SF7">
    <property type="entry name" value="SENSOR HISTIDINE KINASE GLRK"/>
    <property type="match status" value="1"/>
</dbReference>
<dbReference type="Proteomes" id="UP001597601">
    <property type="component" value="Unassembled WGS sequence"/>
</dbReference>
<evidence type="ECO:0000256" key="4">
    <source>
        <dbReference type="ARBA" id="ARBA00022553"/>
    </source>
</evidence>
<proteinExistence type="predicted"/>
<dbReference type="InterPro" id="IPR000014">
    <property type="entry name" value="PAS"/>
</dbReference>
<comment type="catalytic activity">
    <reaction evidence="1">
        <text>ATP + protein L-histidine = ADP + protein N-phospho-L-histidine.</text>
        <dbReference type="EC" id="2.7.13.3"/>
    </reaction>
</comment>
<dbReference type="InterPro" id="IPR001610">
    <property type="entry name" value="PAC"/>
</dbReference>
<evidence type="ECO:0000256" key="12">
    <source>
        <dbReference type="ARBA" id="ARBA00023136"/>
    </source>
</evidence>
<dbReference type="InterPro" id="IPR003661">
    <property type="entry name" value="HisK_dim/P_dom"/>
</dbReference>
<sequence length="723" mass="80955">MIENTFGKNIVPDNDAERLIALKRYRIMDTPSEESFDNIAKLASEIFNVPISLLSLVDADRVFFKSNVGMGKAKEANRGHSLCALAILDERVTVFEDALKEPCLIANPNVAGDFGLGFYAGAPLITHDGFMIGTLCVIDKQPRLFSKQDEKILAGLARAAMDQVELRLSALTEINKQQVANDDLTQQREETEAINDELTTINEDLRQSQATVNSIMDEAAAINEELNAANKELHSSQEHLVKANESLMESESRFRNLITQAPVAIATLGGRKLIVSSANQMILDIWGKSAAIIGQPLHVALPELEGQPFLEILDNVFTSGQPFYGNEVKVSLIQEGTLRDCYINFVYHPIKGDNDTTRDIMVVATDVTTHVEARLQLEAAEQRFRMISDNIAQLAWMANAEGSIFWYNKRWFDFTGTTLEEMQGGGWQRVHHPDHLDRVAEKIARHFKSGEDWEDVFPLLGTNGKYRWFLSRAVPIKNAEGEILNWFGTNTDITEQHSLEQRKDEFLSIASHELKTPITSLKASLQLLDRMKNQPALPMQAKLIDQANRSMDKMGVLIDELLNVNRLTEGQLPLDKTTFTIAEMLNLCCNHVRVEGQHELILQGDDKLQIYADEHRIDQVVVNFVNNAVKYAPSSKNIYLIVEKIDNKAKVSVRDTGPGVAPEKIPFLFDRYYRADHSSKNYSGLGLGLYISAEIVKRHGGEIGVDSELGKGSTFWFTLPITA</sequence>
<dbReference type="PANTHER" id="PTHR42878">
    <property type="entry name" value="TWO-COMPONENT HISTIDINE KINASE"/>
    <property type="match status" value="1"/>
</dbReference>
<evidence type="ECO:0000256" key="11">
    <source>
        <dbReference type="ARBA" id="ARBA00023012"/>
    </source>
</evidence>
<feature type="domain" description="PAS" evidence="15">
    <location>
        <begin position="380"/>
        <end position="450"/>
    </location>
</feature>
<dbReference type="InterPro" id="IPR029016">
    <property type="entry name" value="GAF-like_dom_sf"/>
</dbReference>
<gene>
    <name evidence="17" type="ORF">ACFSYC_12965</name>
</gene>
<dbReference type="InterPro" id="IPR003018">
    <property type="entry name" value="GAF"/>
</dbReference>
<dbReference type="SUPFAM" id="SSF47384">
    <property type="entry name" value="Homodimeric domain of signal transducing histidine kinase"/>
    <property type="match status" value="1"/>
</dbReference>
<evidence type="ECO:0000256" key="6">
    <source>
        <dbReference type="ARBA" id="ARBA00022692"/>
    </source>
</evidence>
<evidence type="ECO:0000256" key="10">
    <source>
        <dbReference type="ARBA" id="ARBA00022989"/>
    </source>
</evidence>
<dbReference type="GO" id="GO:0005524">
    <property type="term" value="F:ATP binding"/>
    <property type="evidence" value="ECO:0007669"/>
    <property type="project" value="UniProtKB-KW"/>
</dbReference>
<feature type="domain" description="PAC" evidence="16">
    <location>
        <begin position="451"/>
        <end position="505"/>
    </location>
</feature>
<dbReference type="InterPro" id="IPR035965">
    <property type="entry name" value="PAS-like_dom_sf"/>
</dbReference>
<keyword evidence="4" id="KW-0597">Phosphoprotein</keyword>
<dbReference type="SUPFAM" id="SSF55781">
    <property type="entry name" value="GAF domain-like"/>
    <property type="match status" value="1"/>
</dbReference>
<evidence type="ECO:0000256" key="1">
    <source>
        <dbReference type="ARBA" id="ARBA00000085"/>
    </source>
</evidence>
<dbReference type="InterPro" id="IPR003594">
    <property type="entry name" value="HATPase_dom"/>
</dbReference>
<dbReference type="InterPro" id="IPR004358">
    <property type="entry name" value="Sig_transdc_His_kin-like_C"/>
</dbReference>
<keyword evidence="10" id="KW-1133">Transmembrane helix</keyword>
<name>A0ABW5XT25_9SPHI</name>
<dbReference type="SUPFAM" id="SSF55874">
    <property type="entry name" value="ATPase domain of HSP90 chaperone/DNA topoisomerase II/histidine kinase"/>
    <property type="match status" value="1"/>
</dbReference>
<accession>A0ABW5XT25</accession>
<evidence type="ECO:0000313" key="17">
    <source>
        <dbReference type="EMBL" id="MFD2865605.1"/>
    </source>
</evidence>
<dbReference type="PRINTS" id="PR00344">
    <property type="entry name" value="BCTRLSENSOR"/>
</dbReference>
<evidence type="ECO:0000259" key="16">
    <source>
        <dbReference type="PROSITE" id="PS50113"/>
    </source>
</evidence>
<dbReference type="InterPro" id="IPR013655">
    <property type="entry name" value="PAS_fold_3"/>
</dbReference>
<dbReference type="Pfam" id="PF01590">
    <property type="entry name" value="GAF"/>
    <property type="match status" value="1"/>
</dbReference>
<dbReference type="NCBIfam" id="TIGR00229">
    <property type="entry name" value="sensory_box"/>
    <property type="match status" value="1"/>
</dbReference>
<reference evidence="18" key="1">
    <citation type="journal article" date="2019" name="Int. J. Syst. Evol. Microbiol.">
        <title>The Global Catalogue of Microorganisms (GCM) 10K type strain sequencing project: providing services to taxonomists for standard genome sequencing and annotation.</title>
        <authorList>
            <consortium name="The Broad Institute Genomics Platform"/>
            <consortium name="The Broad Institute Genome Sequencing Center for Infectious Disease"/>
            <person name="Wu L."/>
            <person name="Ma J."/>
        </authorList>
    </citation>
    <scope>NUCLEOTIDE SEQUENCE [LARGE SCALE GENOMIC DNA]</scope>
    <source>
        <strain evidence="18">KCTC 52232</strain>
    </source>
</reference>
<feature type="coiled-coil region" evidence="13">
    <location>
        <begin position="174"/>
        <end position="246"/>
    </location>
</feature>
<dbReference type="Gene3D" id="3.30.565.10">
    <property type="entry name" value="Histidine kinase-like ATPase, C-terminal domain"/>
    <property type="match status" value="1"/>
</dbReference>
<evidence type="ECO:0000256" key="3">
    <source>
        <dbReference type="ARBA" id="ARBA00012438"/>
    </source>
</evidence>
<evidence type="ECO:0000313" key="18">
    <source>
        <dbReference type="Proteomes" id="UP001597601"/>
    </source>
</evidence>
<keyword evidence="7" id="KW-0547">Nucleotide-binding</keyword>
<keyword evidence="13" id="KW-0175">Coiled coil</keyword>
<dbReference type="RefSeq" id="WP_377128228.1">
    <property type="nucleotide sequence ID" value="NZ_JBHUON010000015.1"/>
</dbReference>
<feature type="domain" description="Histidine kinase" evidence="14">
    <location>
        <begin position="509"/>
        <end position="723"/>
    </location>
</feature>
<dbReference type="Gene3D" id="3.30.450.40">
    <property type="match status" value="1"/>
</dbReference>
<dbReference type="SMART" id="SM00086">
    <property type="entry name" value="PAC"/>
    <property type="match status" value="1"/>
</dbReference>
<evidence type="ECO:0000256" key="7">
    <source>
        <dbReference type="ARBA" id="ARBA00022741"/>
    </source>
</evidence>
<dbReference type="Gene3D" id="3.30.450.20">
    <property type="entry name" value="PAS domain"/>
    <property type="match status" value="2"/>
</dbReference>
<dbReference type="SUPFAM" id="SSF55785">
    <property type="entry name" value="PYP-like sensor domain (PAS domain)"/>
    <property type="match status" value="2"/>
</dbReference>
<dbReference type="EMBL" id="JBHUON010000015">
    <property type="protein sequence ID" value="MFD2865605.1"/>
    <property type="molecule type" value="Genomic_DNA"/>
</dbReference>
<dbReference type="Pfam" id="PF00512">
    <property type="entry name" value="HisKA"/>
    <property type="match status" value="1"/>
</dbReference>
<dbReference type="InterPro" id="IPR005467">
    <property type="entry name" value="His_kinase_dom"/>
</dbReference>
<evidence type="ECO:0000256" key="8">
    <source>
        <dbReference type="ARBA" id="ARBA00022777"/>
    </source>
</evidence>
<dbReference type="PROSITE" id="PS50109">
    <property type="entry name" value="HIS_KIN"/>
    <property type="match status" value="1"/>
</dbReference>
<dbReference type="SMART" id="SM00065">
    <property type="entry name" value="GAF"/>
    <property type="match status" value="1"/>
</dbReference>
<dbReference type="InterPro" id="IPR036097">
    <property type="entry name" value="HisK_dim/P_sf"/>
</dbReference>
<evidence type="ECO:0000256" key="5">
    <source>
        <dbReference type="ARBA" id="ARBA00022679"/>
    </source>
</evidence>